<dbReference type="SMART" id="SM00986">
    <property type="entry name" value="UDG"/>
    <property type="match status" value="1"/>
</dbReference>
<evidence type="ECO:0000313" key="14">
    <source>
        <dbReference type="Proteomes" id="UP000001683"/>
    </source>
</evidence>
<dbReference type="SUPFAM" id="SSF52141">
    <property type="entry name" value="Uracil-DNA glycosylase-like"/>
    <property type="match status" value="1"/>
</dbReference>
<evidence type="ECO:0000256" key="5">
    <source>
        <dbReference type="ARBA" id="ARBA00022485"/>
    </source>
</evidence>
<dbReference type="InParanoid" id="B2A668"/>
<dbReference type="NCBIfam" id="TIGR00758">
    <property type="entry name" value="UDG_fam4"/>
    <property type="match status" value="1"/>
</dbReference>
<evidence type="ECO:0000256" key="1">
    <source>
        <dbReference type="ARBA" id="ARBA00001400"/>
    </source>
</evidence>
<evidence type="ECO:0000259" key="12">
    <source>
        <dbReference type="SMART" id="SM00986"/>
    </source>
</evidence>
<dbReference type="GO" id="GO:0006281">
    <property type="term" value="P:DNA repair"/>
    <property type="evidence" value="ECO:0007669"/>
    <property type="project" value="UniProtKB-KW"/>
</dbReference>
<keyword evidence="10" id="KW-0411">Iron-sulfur</keyword>
<sequence length="195" mass="22058">MQSYTHLTDLESLKKEALICKNCHLRETCNGVVFGEGDEQADIMLIGEGPGAKEDELQRPFVGPAGELLTKMLAAINFSRDDVYITNIVKCRPPNNRTPNQEEMDTCLPILRQQIRLIQSKIIVILGGAALKGLIDKNMKITKARGSWLERKGIHILPTYHPAYLLRNPAKKKESWEDLQNLKAKYMELTNNDID</sequence>
<dbReference type="RefSeq" id="WP_012446966.1">
    <property type="nucleotide sequence ID" value="NC_010718.1"/>
</dbReference>
<evidence type="ECO:0000256" key="10">
    <source>
        <dbReference type="ARBA" id="ARBA00023014"/>
    </source>
</evidence>
<keyword evidence="8" id="KW-0378">Hydrolase</keyword>
<dbReference type="InterPro" id="IPR005122">
    <property type="entry name" value="Uracil-DNA_glycosylase-like"/>
</dbReference>
<evidence type="ECO:0000256" key="7">
    <source>
        <dbReference type="ARBA" id="ARBA00022763"/>
    </source>
</evidence>
<keyword evidence="7" id="KW-0227">DNA damage</keyword>
<dbReference type="SMART" id="SM00987">
    <property type="entry name" value="UreE_C"/>
    <property type="match status" value="1"/>
</dbReference>
<evidence type="ECO:0000313" key="13">
    <source>
        <dbReference type="EMBL" id="ACB84079.1"/>
    </source>
</evidence>
<comment type="catalytic activity">
    <reaction evidence="1">
        <text>Hydrolyzes single-stranded DNA or mismatched double-stranded DNA and polynucleotides, releasing free uracil.</text>
        <dbReference type="EC" id="3.2.2.27"/>
    </reaction>
</comment>
<reference evidence="13 14" key="1">
    <citation type="submission" date="2008-04" db="EMBL/GenBank/DDBJ databases">
        <title>Complete sequence of chromosome of Natranaerobius thermophilus JW/NM-WN-LF.</title>
        <authorList>
            <consortium name="US DOE Joint Genome Institute"/>
            <person name="Copeland A."/>
            <person name="Lucas S."/>
            <person name="Lapidus A."/>
            <person name="Glavina del Rio T."/>
            <person name="Dalin E."/>
            <person name="Tice H."/>
            <person name="Bruce D."/>
            <person name="Goodwin L."/>
            <person name="Pitluck S."/>
            <person name="Chertkov O."/>
            <person name="Brettin T."/>
            <person name="Detter J.C."/>
            <person name="Han C."/>
            <person name="Kuske C.R."/>
            <person name="Schmutz J."/>
            <person name="Larimer F."/>
            <person name="Land M."/>
            <person name="Hauser L."/>
            <person name="Kyrpides N."/>
            <person name="Lykidis A."/>
            <person name="Mesbah N.M."/>
            <person name="Wiegel J."/>
        </authorList>
    </citation>
    <scope>NUCLEOTIDE SEQUENCE [LARGE SCALE GENOMIC DNA]</scope>
    <source>
        <strain evidence="14">ATCC BAA-1301 / DSM 18059 / JW/NM-WN-LF</strain>
    </source>
</reference>
<dbReference type="STRING" id="457570.Nther_0483"/>
<dbReference type="InterPro" id="IPR051536">
    <property type="entry name" value="UDG_Type-4/5"/>
</dbReference>
<dbReference type="Pfam" id="PF03167">
    <property type="entry name" value="UDG"/>
    <property type="match status" value="1"/>
</dbReference>
<evidence type="ECO:0000256" key="3">
    <source>
        <dbReference type="ARBA" id="ARBA00012030"/>
    </source>
</evidence>
<dbReference type="InterPro" id="IPR036895">
    <property type="entry name" value="Uracil-DNA_glycosylase-like_sf"/>
</dbReference>
<evidence type="ECO:0000256" key="4">
    <source>
        <dbReference type="ARBA" id="ARBA00019403"/>
    </source>
</evidence>
<keyword evidence="6" id="KW-0479">Metal-binding</keyword>
<dbReference type="Gene3D" id="3.40.470.10">
    <property type="entry name" value="Uracil-DNA glycosylase-like domain"/>
    <property type="match status" value="1"/>
</dbReference>
<dbReference type="GO" id="GO:0051539">
    <property type="term" value="F:4 iron, 4 sulfur cluster binding"/>
    <property type="evidence" value="ECO:0007669"/>
    <property type="project" value="UniProtKB-KW"/>
</dbReference>
<dbReference type="CDD" id="cd10030">
    <property type="entry name" value="UDG-F4_TTUDGA_SPO1dp_like"/>
    <property type="match status" value="1"/>
</dbReference>
<dbReference type="Proteomes" id="UP000001683">
    <property type="component" value="Chromosome"/>
</dbReference>
<evidence type="ECO:0000256" key="2">
    <source>
        <dbReference type="ARBA" id="ARBA00006521"/>
    </source>
</evidence>
<keyword evidence="11" id="KW-0234">DNA repair</keyword>
<dbReference type="AlphaFoldDB" id="B2A668"/>
<dbReference type="KEGG" id="nth:Nther_0483"/>
<accession>B2A668</accession>
<keyword evidence="5" id="KW-0004">4Fe-4S</keyword>
<dbReference type="InterPro" id="IPR005273">
    <property type="entry name" value="Ura-DNA_glyco_family4"/>
</dbReference>
<dbReference type="EMBL" id="CP001034">
    <property type="protein sequence ID" value="ACB84079.1"/>
    <property type="molecule type" value="Genomic_DNA"/>
</dbReference>
<evidence type="ECO:0000256" key="8">
    <source>
        <dbReference type="ARBA" id="ARBA00022801"/>
    </source>
</evidence>
<evidence type="ECO:0000256" key="6">
    <source>
        <dbReference type="ARBA" id="ARBA00022723"/>
    </source>
</evidence>
<dbReference type="HOGENOM" id="CLU_044815_1_3_9"/>
<protein>
    <recommendedName>
        <fullName evidence="4">Type-4 uracil-DNA glycosylase</fullName>
        <ecNumber evidence="3">3.2.2.27</ecNumber>
    </recommendedName>
</protein>
<evidence type="ECO:0000256" key="11">
    <source>
        <dbReference type="ARBA" id="ARBA00023204"/>
    </source>
</evidence>
<dbReference type="GO" id="GO:0046872">
    <property type="term" value="F:metal ion binding"/>
    <property type="evidence" value="ECO:0007669"/>
    <property type="project" value="UniProtKB-KW"/>
</dbReference>
<dbReference type="eggNOG" id="COG1573">
    <property type="taxonomic scope" value="Bacteria"/>
</dbReference>
<organism evidence="13 14">
    <name type="scientific">Natranaerobius thermophilus (strain ATCC BAA-1301 / DSM 18059 / JW/NM-WN-LF)</name>
    <dbReference type="NCBI Taxonomy" id="457570"/>
    <lineage>
        <taxon>Bacteria</taxon>
        <taxon>Bacillati</taxon>
        <taxon>Bacillota</taxon>
        <taxon>Clostridia</taxon>
        <taxon>Natranaerobiales</taxon>
        <taxon>Natranaerobiaceae</taxon>
        <taxon>Natranaerobius</taxon>
    </lineage>
</organism>
<feature type="domain" description="Uracil-DNA glycosylase-like" evidence="12">
    <location>
        <begin position="34"/>
        <end position="180"/>
    </location>
</feature>
<reference evidence="13 14" key="2">
    <citation type="journal article" date="2011" name="J. Bacteriol.">
        <title>Complete genome sequence of the anaerobic, halophilic alkalithermophile Natranaerobius thermophilus JW/NM-WN-LF.</title>
        <authorList>
            <person name="Zhao B."/>
            <person name="Mesbah N.M."/>
            <person name="Dalin E."/>
            <person name="Goodwin L."/>
            <person name="Nolan M."/>
            <person name="Pitluck S."/>
            <person name="Chertkov O."/>
            <person name="Brettin T.S."/>
            <person name="Han J."/>
            <person name="Larimer F.W."/>
            <person name="Land M.L."/>
            <person name="Hauser L."/>
            <person name="Kyrpides N."/>
            <person name="Wiegel J."/>
        </authorList>
    </citation>
    <scope>NUCLEOTIDE SEQUENCE [LARGE SCALE GENOMIC DNA]</scope>
    <source>
        <strain evidence="14">ATCC BAA-1301 / DSM 18059 / JW/NM-WN-LF</strain>
    </source>
</reference>
<comment type="similarity">
    <text evidence="2">Belongs to the uracil-DNA glycosylase (UDG) superfamily. Type 4 (UDGa) family.</text>
</comment>
<keyword evidence="14" id="KW-1185">Reference proteome</keyword>
<evidence type="ECO:0000256" key="9">
    <source>
        <dbReference type="ARBA" id="ARBA00023004"/>
    </source>
</evidence>
<dbReference type="PANTHER" id="PTHR33693">
    <property type="entry name" value="TYPE-5 URACIL-DNA GLYCOSYLASE"/>
    <property type="match status" value="1"/>
</dbReference>
<keyword evidence="9" id="KW-0408">Iron</keyword>
<dbReference type="EC" id="3.2.2.27" evidence="3"/>
<dbReference type="GO" id="GO:0004844">
    <property type="term" value="F:uracil DNA N-glycosylase activity"/>
    <property type="evidence" value="ECO:0007669"/>
    <property type="project" value="UniProtKB-EC"/>
</dbReference>
<dbReference type="PANTHER" id="PTHR33693:SF1">
    <property type="entry name" value="TYPE-4 URACIL-DNA GLYCOSYLASE"/>
    <property type="match status" value="1"/>
</dbReference>
<name>B2A668_NATTJ</name>
<gene>
    <name evidence="13" type="ordered locus">Nther_0483</name>
</gene>
<proteinExistence type="inferred from homology"/>